<reference evidence="1" key="1">
    <citation type="submission" date="2015-12" db="EMBL/GenBank/DDBJ databases">
        <title>Gene expression during late stages of embryo sac development: a critical building block for successful pollen-pistil interactions.</title>
        <authorList>
            <person name="Liu Y."/>
            <person name="Joly V."/>
            <person name="Sabar M."/>
            <person name="Matton D.P."/>
        </authorList>
    </citation>
    <scope>NUCLEOTIDE SEQUENCE</scope>
</reference>
<dbReference type="AlphaFoldDB" id="A0A0V0HDJ5"/>
<sequence>MIHNVCGNLNILLSIVTIYPRAPISKYTEAKTKKYLIQSYVSYCACQKYGTIPTKLEPIEPTM</sequence>
<dbReference type="EMBL" id="GEDG01021182">
    <property type="protein sequence ID" value="JAP18513.1"/>
    <property type="molecule type" value="Transcribed_RNA"/>
</dbReference>
<name>A0A0V0HDJ5_SOLCH</name>
<accession>A0A0V0HDJ5</accession>
<protein>
    <submittedName>
        <fullName evidence="1">Putative ovule protein</fullName>
    </submittedName>
</protein>
<organism evidence="1">
    <name type="scientific">Solanum chacoense</name>
    <name type="common">Chaco potato</name>
    <dbReference type="NCBI Taxonomy" id="4108"/>
    <lineage>
        <taxon>Eukaryota</taxon>
        <taxon>Viridiplantae</taxon>
        <taxon>Streptophyta</taxon>
        <taxon>Embryophyta</taxon>
        <taxon>Tracheophyta</taxon>
        <taxon>Spermatophyta</taxon>
        <taxon>Magnoliopsida</taxon>
        <taxon>eudicotyledons</taxon>
        <taxon>Gunneridae</taxon>
        <taxon>Pentapetalae</taxon>
        <taxon>asterids</taxon>
        <taxon>lamiids</taxon>
        <taxon>Solanales</taxon>
        <taxon>Solanaceae</taxon>
        <taxon>Solanoideae</taxon>
        <taxon>Solaneae</taxon>
        <taxon>Solanum</taxon>
    </lineage>
</organism>
<proteinExistence type="predicted"/>
<evidence type="ECO:0000313" key="1">
    <source>
        <dbReference type="EMBL" id="JAP18513.1"/>
    </source>
</evidence>